<dbReference type="EMBL" id="JAKIKS010000026">
    <property type="protein sequence ID" value="MCL1124558.1"/>
    <property type="molecule type" value="Genomic_DNA"/>
</dbReference>
<evidence type="ECO:0000313" key="2">
    <source>
        <dbReference type="Proteomes" id="UP001203423"/>
    </source>
</evidence>
<proteinExistence type="predicted"/>
<accession>A0ABT0LA70</accession>
<dbReference type="Proteomes" id="UP001203423">
    <property type="component" value="Unassembled WGS sequence"/>
</dbReference>
<comment type="caution">
    <text evidence="1">The sequence shown here is derived from an EMBL/GenBank/DDBJ whole genome shotgun (WGS) entry which is preliminary data.</text>
</comment>
<keyword evidence="2" id="KW-1185">Reference proteome</keyword>
<gene>
    <name evidence="1" type="ORF">L2764_08730</name>
</gene>
<sequence>MIQGYKLLIFIVFSGLLFGCDSNESGQARNLCVSGAFCGTIELGQEKSFEPWVVKLWKAGSATPLVIDSNYATNGQFILTPEQGSYSSSDTLYITANNQAASLLNKVILATTLGQSPTASNTLVINEITTVATAYTFAQFWYDEGPDQEPSIGTSTEHGTGDMAYDLKVGIPNARQCGATLPPLKAKPALYCITGRM</sequence>
<dbReference type="RefSeq" id="WP_248939836.1">
    <property type="nucleotide sequence ID" value="NZ_JAKIKS010000026.1"/>
</dbReference>
<evidence type="ECO:0000313" key="1">
    <source>
        <dbReference type="EMBL" id="MCL1124558.1"/>
    </source>
</evidence>
<organism evidence="1 2">
    <name type="scientific">Shewanella surugensis</name>
    <dbReference type="NCBI Taxonomy" id="212020"/>
    <lineage>
        <taxon>Bacteria</taxon>
        <taxon>Pseudomonadati</taxon>
        <taxon>Pseudomonadota</taxon>
        <taxon>Gammaproteobacteria</taxon>
        <taxon>Alteromonadales</taxon>
        <taxon>Shewanellaceae</taxon>
        <taxon>Shewanella</taxon>
    </lineage>
</organism>
<protein>
    <submittedName>
        <fullName evidence="1">Uncharacterized protein</fullName>
    </submittedName>
</protein>
<dbReference type="PROSITE" id="PS51257">
    <property type="entry name" value="PROKAR_LIPOPROTEIN"/>
    <property type="match status" value="1"/>
</dbReference>
<name>A0ABT0LA70_9GAMM</name>
<reference evidence="1 2" key="1">
    <citation type="submission" date="2022-01" db="EMBL/GenBank/DDBJ databases">
        <title>Whole genome-based taxonomy of the Shewanellaceae.</title>
        <authorList>
            <person name="Martin-Rodriguez A.J."/>
        </authorList>
    </citation>
    <scope>NUCLEOTIDE SEQUENCE [LARGE SCALE GENOMIC DNA]</scope>
    <source>
        <strain evidence="1 2">DSM 17177</strain>
    </source>
</reference>